<keyword evidence="7" id="KW-0539">Nucleus</keyword>
<dbReference type="NCBIfam" id="TIGR01623">
    <property type="entry name" value="put_zinc_LRP1"/>
    <property type="match status" value="1"/>
</dbReference>
<dbReference type="EMBL" id="CACTIH010009160">
    <property type="protein sequence ID" value="CAA3026438.1"/>
    <property type="molecule type" value="Genomic_DNA"/>
</dbReference>
<keyword evidence="3" id="KW-0479">Metal-binding</keyword>
<proteinExistence type="inferred from homology"/>
<keyword evidence="6" id="KW-0010">Activator</keyword>
<name>A0A8S0V8G6_OLEEU</name>
<evidence type="ECO:0000256" key="7">
    <source>
        <dbReference type="ARBA" id="ARBA00023242"/>
    </source>
</evidence>
<evidence type="ECO:0000256" key="8">
    <source>
        <dbReference type="SAM" id="MobiDB-lite"/>
    </source>
</evidence>
<keyword evidence="10" id="KW-1185">Reference proteome</keyword>
<evidence type="ECO:0000256" key="5">
    <source>
        <dbReference type="ARBA" id="ARBA00023125"/>
    </source>
</evidence>
<sequence length="299" mass="32628">MSSFFSLGGKDQEREPTNNSLFLLKNEEIYNKGLELWQQYYHFHQQKLLQHQNHRQNVNDYCDHSCRSAGIRVMRPSRGGDGGINCQDCGNQAKKECVHLRCRTCCKSRGFHCETHVKSTWVPASRRRERQQRLAELQLHQQETVRGENSRRHRESPGDGGGGSGSGGGGGFSLACTSNTDRLPITTMSGFEVGHFPAEVNSPAVFRGVKVSGINADEQFAYQTAVNIGGHVFKGILYDQGSESGYPGAGEGTSSQQPGLITGTAATSATSVAKLDPSIYPTPLGAFMAGTQFFPPPRS</sequence>
<dbReference type="Pfam" id="PF05142">
    <property type="entry name" value="DUF702"/>
    <property type="match status" value="1"/>
</dbReference>
<dbReference type="Gramene" id="OE9A024008T1">
    <property type="protein sequence ID" value="OE9A024008C1"/>
    <property type="gene ID" value="OE9A024008"/>
</dbReference>
<reference evidence="9 10" key="1">
    <citation type="submission" date="2019-12" db="EMBL/GenBank/DDBJ databases">
        <authorList>
            <person name="Alioto T."/>
            <person name="Alioto T."/>
            <person name="Gomez Garrido J."/>
        </authorList>
    </citation>
    <scope>NUCLEOTIDE SEQUENCE [LARGE SCALE GENOMIC DNA]</scope>
</reference>
<evidence type="ECO:0000256" key="6">
    <source>
        <dbReference type="ARBA" id="ARBA00023159"/>
    </source>
</evidence>
<gene>
    <name evidence="9" type="ORF">OLEA9_A024008</name>
</gene>
<protein>
    <submittedName>
        <fullName evidence="9">Uncharacterized protein</fullName>
    </submittedName>
</protein>
<feature type="region of interest" description="Disordered" evidence="8">
    <location>
        <begin position="136"/>
        <end position="173"/>
    </location>
</feature>
<dbReference type="InterPro" id="IPR007818">
    <property type="entry name" value="SHI"/>
</dbReference>
<dbReference type="NCBIfam" id="TIGR01624">
    <property type="entry name" value="LRP1_Cterm"/>
    <property type="match status" value="1"/>
</dbReference>
<comment type="caution">
    <text evidence="9">The sequence shown here is derived from an EMBL/GenBank/DDBJ whole genome shotgun (WGS) entry which is preliminary data.</text>
</comment>
<organism evidence="9 10">
    <name type="scientific">Olea europaea subsp. europaea</name>
    <dbReference type="NCBI Taxonomy" id="158383"/>
    <lineage>
        <taxon>Eukaryota</taxon>
        <taxon>Viridiplantae</taxon>
        <taxon>Streptophyta</taxon>
        <taxon>Embryophyta</taxon>
        <taxon>Tracheophyta</taxon>
        <taxon>Spermatophyta</taxon>
        <taxon>Magnoliopsida</taxon>
        <taxon>eudicotyledons</taxon>
        <taxon>Gunneridae</taxon>
        <taxon>Pentapetalae</taxon>
        <taxon>asterids</taxon>
        <taxon>lamiids</taxon>
        <taxon>Lamiales</taxon>
        <taxon>Oleaceae</taxon>
        <taxon>Oleeae</taxon>
        <taxon>Olea</taxon>
    </lineage>
</organism>
<dbReference type="OrthoDB" id="692274at2759"/>
<dbReference type="PANTHER" id="PTHR31604">
    <property type="entry name" value="PROTEIN LATERAL ROOT PRIMORDIUM 1"/>
    <property type="match status" value="1"/>
</dbReference>
<evidence type="ECO:0000313" key="9">
    <source>
        <dbReference type="EMBL" id="CAA3026438.1"/>
    </source>
</evidence>
<evidence type="ECO:0000256" key="4">
    <source>
        <dbReference type="ARBA" id="ARBA00022833"/>
    </source>
</evidence>
<dbReference type="Proteomes" id="UP000594638">
    <property type="component" value="Unassembled WGS sequence"/>
</dbReference>
<evidence type="ECO:0000256" key="1">
    <source>
        <dbReference type="ARBA" id="ARBA00004123"/>
    </source>
</evidence>
<evidence type="ECO:0000256" key="2">
    <source>
        <dbReference type="ARBA" id="ARBA00006911"/>
    </source>
</evidence>
<feature type="compositionally biased region" description="Gly residues" evidence="8">
    <location>
        <begin position="158"/>
        <end position="172"/>
    </location>
</feature>
<accession>A0A8S0V8G6</accession>
<comment type="similarity">
    <text evidence="2">Belongs to the SHI protein family.</text>
</comment>
<dbReference type="GO" id="GO:0003700">
    <property type="term" value="F:DNA-binding transcription factor activity"/>
    <property type="evidence" value="ECO:0007669"/>
    <property type="project" value="InterPro"/>
</dbReference>
<dbReference type="GO" id="GO:0046872">
    <property type="term" value="F:metal ion binding"/>
    <property type="evidence" value="ECO:0007669"/>
    <property type="project" value="UniProtKB-KW"/>
</dbReference>
<dbReference type="AlphaFoldDB" id="A0A8S0V8G6"/>
<dbReference type="GO" id="GO:0005634">
    <property type="term" value="C:nucleus"/>
    <property type="evidence" value="ECO:0007669"/>
    <property type="project" value="UniProtKB-SubCell"/>
</dbReference>
<dbReference type="PANTHER" id="PTHR31604:SF2">
    <property type="entry name" value="PROTEIN SHI RELATED SEQUENCE 7"/>
    <property type="match status" value="1"/>
</dbReference>
<keyword evidence="4" id="KW-0862">Zinc</keyword>
<keyword evidence="5" id="KW-0238">DNA-binding</keyword>
<evidence type="ECO:0000313" key="10">
    <source>
        <dbReference type="Proteomes" id="UP000594638"/>
    </source>
</evidence>
<dbReference type="InterPro" id="IPR006510">
    <property type="entry name" value="Znf_LRP1"/>
</dbReference>
<evidence type="ECO:0000256" key="3">
    <source>
        <dbReference type="ARBA" id="ARBA00022723"/>
    </source>
</evidence>
<dbReference type="GO" id="GO:0045893">
    <property type="term" value="P:positive regulation of DNA-templated transcription"/>
    <property type="evidence" value="ECO:0007669"/>
    <property type="project" value="TreeGrafter"/>
</dbReference>
<dbReference type="GO" id="GO:0003677">
    <property type="term" value="F:DNA binding"/>
    <property type="evidence" value="ECO:0007669"/>
    <property type="project" value="UniProtKB-KW"/>
</dbReference>
<dbReference type="InterPro" id="IPR006511">
    <property type="entry name" value="SHI_C"/>
</dbReference>
<comment type="subcellular location">
    <subcellularLocation>
        <location evidence="1">Nucleus</location>
    </subcellularLocation>
</comment>